<feature type="transmembrane region" description="Helical" evidence="7">
    <location>
        <begin position="108"/>
        <end position="130"/>
    </location>
</feature>
<reference evidence="8" key="1">
    <citation type="submission" date="2022-10" db="EMBL/GenBank/DDBJ databases">
        <title>Sifting through the core-genome to identify putative cross-protective antigens against Riemerella anatipestifer.</title>
        <authorList>
            <person name="Zheng X."/>
            <person name="Zhang W."/>
        </authorList>
    </citation>
    <scope>NUCLEOTIDE SEQUENCE</scope>
    <source>
        <strain evidence="8">ZWRA178</strain>
    </source>
</reference>
<keyword evidence="6 7" id="KW-0472">Membrane</keyword>
<evidence type="ECO:0000313" key="8">
    <source>
        <dbReference type="EMBL" id="MCW0522782.1"/>
    </source>
</evidence>
<feature type="transmembrane region" description="Helical" evidence="7">
    <location>
        <begin position="142"/>
        <end position="165"/>
    </location>
</feature>
<feature type="transmembrane region" description="Helical" evidence="7">
    <location>
        <begin position="186"/>
        <end position="206"/>
    </location>
</feature>
<dbReference type="GO" id="GO:0005886">
    <property type="term" value="C:plasma membrane"/>
    <property type="evidence" value="ECO:0007669"/>
    <property type="project" value="UniProtKB-SubCell"/>
</dbReference>
<comment type="similarity">
    <text evidence="2">Belongs to the polysaccharide synthase family.</text>
</comment>
<sequence length="452" mass="51626">MQKIRNILERIGLDGAVFYTVLGRVIQGGGGLISIFFITNYLSKIEQGYFYTFSSLVAIQVFFELGFTGIVTQYVAHEFAYLRIGKDFKIEGDLQYKSRLSSLFRFCVKWYVIISLLLFCLLLIIGNVFFSKYRGESTVQWSFPWMLLALATSINLFFSPLLSFMEGINLIKYVAQIRLIQKSVQLFILFALLMMGCKLYSVAISLMISSLIFPFLFFLSKNKNIFLALWKERGEWSVSYKREIFPLQWKIALSWISGYFVYQLFNPVVFATSGAVVAGQMGVTIAVLGGVSTIFMSWMNTKVPMFSSFIAKREYKMLDIAFKKNLIQTLVATLVGLLIVVIAVAFLRYFKISYANRFLSMELFVLLSIATFFNQVVSSLALYLRCHKKEPLLIYSIVLGILTGGGTLFFGNKYGVDGVVISYTFFVVVIGFPWVYNVFKTKRQNGTKSKYR</sequence>
<dbReference type="InterPro" id="IPR050833">
    <property type="entry name" value="Poly_Biosynth_Transport"/>
</dbReference>
<organism evidence="8 9">
    <name type="scientific">Riemerella anatipestifer</name>
    <name type="common">Moraxella anatipestifer</name>
    <dbReference type="NCBI Taxonomy" id="34085"/>
    <lineage>
        <taxon>Bacteria</taxon>
        <taxon>Pseudomonadati</taxon>
        <taxon>Bacteroidota</taxon>
        <taxon>Flavobacteriia</taxon>
        <taxon>Flavobacteriales</taxon>
        <taxon>Weeksellaceae</taxon>
        <taxon>Riemerella</taxon>
    </lineage>
</organism>
<keyword evidence="3" id="KW-1003">Cell membrane</keyword>
<feature type="transmembrane region" description="Helical" evidence="7">
    <location>
        <begin position="326"/>
        <end position="351"/>
    </location>
</feature>
<dbReference type="Proteomes" id="UP001207440">
    <property type="component" value="Unassembled WGS sequence"/>
</dbReference>
<dbReference type="RefSeq" id="WP_013446903.1">
    <property type="nucleotide sequence ID" value="NZ_CP029760.1"/>
</dbReference>
<evidence type="ECO:0000256" key="6">
    <source>
        <dbReference type="ARBA" id="ARBA00023136"/>
    </source>
</evidence>
<feature type="transmembrane region" description="Helical" evidence="7">
    <location>
        <begin position="392"/>
        <end position="412"/>
    </location>
</feature>
<feature type="transmembrane region" description="Helical" evidence="7">
    <location>
        <begin position="21"/>
        <end position="43"/>
    </location>
</feature>
<dbReference type="EMBL" id="JAOZYT010000001">
    <property type="protein sequence ID" value="MCW0522782.1"/>
    <property type="molecule type" value="Genomic_DNA"/>
</dbReference>
<gene>
    <name evidence="8" type="ORF">OKE68_00420</name>
</gene>
<feature type="transmembrane region" description="Helical" evidence="7">
    <location>
        <begin position="49"/>
        <end position="76"/>
    </location>
</feature>
<evidence type="ECO:0000256" key="1">
    <source>
        <dbReference type="ARBA" id="ARBA00004651"/>
    </source>
</evidence>
<evidence type="ECO:0000313" key="9">
    <source>
        <dbReference type="Proteomes" id="UP001207440"/>
    </source>
</evidence>
<evidence type="ECO:0000256" key="7">
    <source>
        <dbReference type="SAM" id="Phobius"/>
    </source>
</evidence>
<accession>A0AAP3AJC4</accession>
<comment type="subcellular location">
    <subcellularLocation>
        <location evidence="1">Cell membrane</location>
        <topology evidence="1">Multi-pass membrane protein</topology>
    </subcellularLocation>
</comment>
<evidence type="ECO:0000256" key="3">
    <source>
        <dbReference type="ARBA" id="ARBA00022475"/>
    </source>
</evidence>
<name>A0AAP3AJC4_RIEAN</name>
<comment type="caution">
    <text evidence="8">The sequence shown here is derived from an EMBL/GenBank/DDBJ whole genome shotgun (WGS) entry which is preliminary data.</text>
</comment>
<keyword evidence="5 7" id="KW-1133">Transmembrane helix</keyword>
<dbReference type="GeneID" id="93717852"/>
<dbReference type="AlphaFoldDB" id="A0AAP3AJC4"/>
<evidence type="ECO:0000256" key="5">
    <source>
        <dbReference type="ARBA" id="ARBA00022989"/>
    </source>
</evidence>
<proteinExistence type="inferred from homology"/>
<evidence type="ECO:0000256" key="4">
    <source>
        <dbReference type="ARBA" id="ARBA00022692"/>
    </source>
</evidence>
<feature type="transmembrane region" description="Helical" evidence="7">
    <location>
        <begin position="277"/>
        <end position="298"/>
    </location>
</feature>
<dbReference type="PANTHER" id="PTHR30250">
    <property type="entry name" value="PST FAMILY PREDICTED COLANIC ACID TRANSPORTER"/>
    <property type="match status" value="1"/>
</dbReference>
<feature type="transmembrane region" description="Helical" evidence="7">
    <location>
        <begin position="363"/>
        <end position="385"/>
    </location>
</feature>
<dbReference type="PANTHER" id="PTHR30250:SF10">
    <property type="entry name" value="LIPOPOLYSACCHARIDE BIOSYNTHESIS PROTEIN WZXC"/>
    <property type="match status" value="1"/>
</dbReference>
<feature type="transmembrane region" description="Helical" evidence="7">
    <location>
        <begin position="418"/>
        <end position="439"/>
    </location>
</feature>
<keyword evidence="4 7" id="KW-0812">Transmembrane</keyword>
<protein>
    <submittedName>
        <fullName evidence="8">Polysaccharide biosynthesis protein</fullName>
    </submittedName>
</protein>
<evidence type="ECO:0000256" key="2">
    <source>
        <dbReference type="ARBA" id="ARBA00007430"/>
    </source>
</evidence>